<evidence type="ECO:0000313" key="1">
    <source>
        <dbReference type="EMBL" id="GLQ15803.1"/>
    </source>
</evidence>
<dbReference type="Pfam" id="PF01244">
    <property type="entry name" value="Peptidase_M19"/>
    <property type="match status" value="1"/>
</dbReference>
<accession>A0ABQ5UMK6</accession>
<keyword evidence="2" id="KW-1185">Reference proteome</keyword>
<dbReference type="PANTHER" id="PTHR10443">
    <property type="entry name" value="MICROSOMAL DIPEPTIDASE"/>
    <property type="match status" value="1"/>
</dbReference>
<reference evidence="1" key="2">
    <citation type="submission" date="2023-01" db="EMBL/GenBank/DDBJ databases">
        <title>Draft genome sequence of Maritalea porphyrae strain NBRC 107169.</title>
        <authorList>
            <person name="Sun Q."/>
            <person name="Mori K."/>
        </authorList>
    </citation>
    <scope>NUCLEOTIDE SEQUENCE</scope>
    <source>
        <strain evidence="1">NBRC 107169</strain>
    </source>
</reference>
<dbReference type="InterPro" id="IPR008257">
    <property type="entry name" value="Pept_M19"/>
</dbReference>
<proteinExistence type="predicted"/>
<protein>
    <submittedName>
        <fullName evidence="1">Membrane dipeptidase</fullName>
    </submittedName>
</protein>
<dbReference type="InterPro" id="IPR032466">
    <property type="entry name" value="Metal_Hydrolase"/>
</dbReference>
<dbReference type="PANTHER" id="PTHR10443:SF12">
    <property type="entry name" value="DIPEPTIDASE"/>
    <property type="match status" value="1"/>
</dbReference>
<gene>
    <name evidence="1" type="ORF">GCM10007879_00520</name>
</gene>
<reference evidence="1" key="1">
    <citation type="journal article" date="2014" name="Int. J. Syst. Evol. Microbiol.">
        <title>Complete genome of a new Firmicutes species belonging to the dominant human colonic microbiota ('Ruminococcus bicirculans') reveals two chromosomes and a selective capacity to utilize plant glucans.</title>
        <authorList>
            <consortium name="NISC Comparative Sequencing Program"/>
            <person name="Wegmann U."/>
            <person name="Louis P."/>
            <person name="Goesmann A."/>
            <person name="Henrissat B."/>
            <person name="Duncan S.H."/>
            <person name="Flint H.J."/>
        </authorList>
    </citation>
    <scope>NUCLEOTIDE SEQUENCE</scope>
    <source>
        <strain evidence="1">NBRC 107169</strain>
    </source>
</reference>
<dbReference type="CDD" id="cd01301">
    <property type="entry name" value="rDP_like"/>
    <property type="match status" value="1"/>
</dbReference>
<dbReference type="RefSeq" id="WP_284360836.1">
    <property type="nucleotide sequence ID" value="NZ_BSNI01000001.1"/>
</dbReference>
<dbReference type="EMBL" id="BSNI01000001">
    <property type="protein sequence ID" value="GLQ15803.1"/>
    <property type="molecule type" value="Genomic_DNA"/>
</dbReference>
<sequence>MTNSAPFPIFDGHNDILLKLLEECPEDPAKAFFSPRKGQHIDLQSTQKGGFIGGLFAMFIPPEDGKSFRTPPSQEFARDYTMNMITLLRDISAESNGQVQICRSVSDIRTAMTEGRLAPVLHIEGAEAILPDLSNLQAFYQEGLRSIGPVWSRSNAFAHGVPFKFPASPDTGPGLTNDGIELIKVCNEMGIAIDLSHMNEKGFWDIARISNKPLIASHSNVHALCPTTRNLTDDQLKAIKDSNGIAGLNFAVAFLRKDGEKNQDVPMSTLIEHIDYMVDKMGIDHVGLGSDYDGAPPPFDLDSTAKLPNLTDALRDAGYADDQINKICFGNWLRVLEDTWGE</sequence>
<dbReference type="PROSITE" id="PS00869">
    <property type="entry name" value="RENAL_DIPEPTIDASE_1"/>
    <property type="match status" value="1"/>
</dbReference>
<dbReference type="Proteomes" id="UP001161405">
    <property type="component" value="Unassembled WGS sequence"/>
</dbReference>
<name>A0ABQ5UMK6_9HYPH</name>
<dbReference type="InterPro" id="IPR000180">
    <property type="entry name" value="Dipep_AS"/>
</dbReference>
<organism evidence="1 2">
    <name type="scientific">Maritalea porphyrae</name>
    <dbReference type="NCBI Taxonomy" id="880732"/>
    <lineage>
        <taxon>Bacteria</taxon>
        <taxon>Pseudomonadati</taxon>
        <taxon>Pseudomonadota</taxon>
        <taxon>Alphaproteobacteria</taxon>
        <taxon>Hyphomicrobiales</taxon>
        <taxon>Devosiaceae</taxon>
        <taxon>Maritalea</taxon>
    </lineage>
</organism>
<comment type="caution">
    <text evidence="1">The sequence shown here is derived from an EMBL/GenBank/DDBJ whole genome shotgun (WGS) entry which is preliminary data.</text>
</comment>
<dbReference type="PROSITE" id="PS51365">
    <property type="entry name" value="RENAL_DIPEPTIDASE_2"/>
    <property type="match status" value="1"/>
</dbReference>
<dbReference type="Gene3D" id="3.20.20.140">
    <property type="entry name" value="Metal-dependent hydrolases"/>
    <property type="match status" value="1"/>
</dbReference>
<evidence type="ECO:0000313" key="2">
    <source>
        <dbReference type="Proteomes" id="UP001161405"/>
    </source>
</evidence>
<dbReference type="SUPFAM" id="SSF51556">
    <property type="entry name" value="Metallo-dependent hydrolases"/>
    <property type="match status" value="1"/>
</dbReference>